<evidence type="ECO:0000313" key="2">
    <source>
        <dbReference type="EMBL" id="QBQ72197.1"/>
    </source>
</evidence>
<evidence type="ECO:0000256" key="1">
    <source>
        <dbReference type="SAM" id="Phobius"/>
    </source>
</evidence>
<protein>
    <submittedName>
        <fullName evidence="2">Uncharacterized protein</fullName>
    </submittedName>
</protein>
<gene>
    <name evidence="2" type="ORF">CPT_Parlo_048</name>
</gene>
<dbReference type="EMBL" id="MK618715">
    <property type="protein sequence ID" value="QBQ72197.1"/>
    <property type="molecule type" value="Genomic_DNA"/>
</dbReference>
<organism evidence="2 3">
    <name type="scientific">Serratia phage Parlo</name>
    <dbReference type="NCBI Taxonomy" id="2557554"/>
    <lineage>
        <taxon>Viruses</taxon>
        <taxon>Duplodnaviria</taxon>
        <taxon>Heunggongvirae</taxon>
        <taxon>Uroviricota</taxon>
        <taxon>Caudoviricetes</taxon>
        <taxon>Parlovirus</taxon>
        <taxon>Parlovirus parlo</taxon>
    </lineage>
</organism>
<feature type="transmembrane region" description="Helical" evidence="1">
    <location>
        <begin position="12"/>
        <end position="33"/>
    </location>
</feature>
<keyword evidence="1" id="KW-0472">Membrane</keyword>
<name>A0A482MI21_9CAUD</name>
<reference evidence="3" key="1">
    <citation type="submission" date="2019-03" db="EMBL/GenBank/DDBJ databases">
        <authorList>
            <person name="Bockoven R."/>
            <person name="Gutierrez J."/>
            <person name="Newkirk H."/>
            <person name="Liu M."/>
            <person name="Ramsey J."/>
            <person name="Cahill J."/>
        </authorList>
    </citation>
    <scope>NUCLEOTIDE SEQUENCE [LARGE SCALE GENOMIC DNA]</scope>
</reference>
<evidence type="ECO:0000313" key="3">
    <source>
        <dbReference type="Proteomes" id="UP000307326"/>
    </source>
</evidence>
<keyword evidence="1" id="KW-1133">Transmembrane helix</keyword>
<sequence length="34" mass="3894">MLERIQRRTAWRALVLFVLAEIAAVVAAVVHYIN</sequence>
<accession>A0A482MI21</accession>
<keyword evidence="1" id="KW-0812">Transmembrane</keyword>
<keyword evidence="3" id="KW-1185">Reference proteome</keyword>
<proteinExistence type="predicted"/>
<dbReference type="Proteomes" id="UP000307326">
    <property type="component" value="Segment"/>
</dbReference>